<gene>
    <name evidence="1" type="ORF">FHX37_2848</name>
</gene>
<protein>
    <submittedName>
        <fullName evidence="1">Uncharacterized protein</fullName>
    </submittedName>
</protein>
<dbReference type="Proteomes" id="UP000317422">
    <property type="component" value="Unassembled WGS sequence"/>
</dbReference>
<name>A0A543NM18_9ACTN</name>
<sequence length="133" mass="14798">MVGIETLLKTAKGGFVDVFSPSPPPPDGCYLEGALGIRDHKGKFLGEEYWDDIEPVWWEFIDAVLRFASTGTSTMDFPDMPVSLRLRSHGNGFLRCDVEPWGAGRTHSRKFREGEFIGAVVREGSPRYADCVS</sequence>
<proteinExistence type="predicted"/>
<dbReference type="RefSeq" id="WP_141924310.1">
    <property type="nucleotide sequence ID" value="NZ_VFQC01000001.1"/>
</dbReference>
<dbReference type="EMBL" id="VFQC01000001">
    <property type="protein sequence ID" value="TQN32862.1"/>
    <property type="molecule type" value="Genomic_DNA"/>
</dbReference>
<dbReference type="OrthoDB" id="3436882at2"/>
<reference evidence="1 2" key="1">
    <citation type="submission" date="2019-06" db="EMBL/GenBank/DDBJ databases">
        <title>Sequencing the genomes of 1000 actinobacteria strains.</title>
        <authorList>
            <person name="Klenk H.-P."/>
        </authorList>
    </citation>
    <scope>NUCLEOTIDE SEQUENCE [LARGE SCALE GENOMIC DNA]</scope>
    <source>
        <strain evidence="1 2">DSM 45015</strain>
    </source>
</reference>
<keyword evidence="2" id="KW-1185">Reference proteome</keyword>
<evidence type="ECO:0000313" key="1">
    <source>
        <dbReference type="EMBL" id="TQN32862.1"/>
    </source>
</evidence>
<comment type="caution">
    <text evidence="1">The sequence shown here is derived from an EMBL/GenBank/DDBJ whole genome shotgun (WGS) entry which is preliminary data.</text>
</comment>
<dbReference type="AlphaFoldDB" id="A0A543NM18"/>
<organism evidence="1 2">
    <name type="scientific">Haloactinospora alba</name>
    <dbReference type="NCBI Taxonomy" id="405555"/>
    <lineage>
        <taxon>Bacteria</taxon>
        <taxon>Bacillati</taxon>
        <taxon>Actinomycetota</taxon>
        <taxon>Actinomycetes</taxon>
        <taxon>Streptosporangiales</taxon>
        <taxon>Nocardiopsidaceae</taxon>
        <taxon>Haloactinospora</taxon>
    </lineage>
</organism>
<evidence type="ECO:0000313" key="2">
    <source>
        <dbReference type="Proteomes" id="UP000317422"/>
    </source>
</evidence>
<accession>A0A543NM18</accession>